<evidence type="ECO:0000256" key="8">
    <source>
        <dbReference type="PROSITE-ProRule" id="PRU00071"/>
    </source>
</evidence>
<reference evidence="12" key="1">
    <citation type="submission" date="2022-07" db="EMBL/GenBank/DDBJ databases">
        <authorList>
            <person name="Macas J."/>
            <person name="Novak P."/>
            <person name="Neumann P."/>
        </authorList>
    </citation>
    <scope>NUCLEOTIDE SEQUENCE</scope>
</reference>
<evidence type="ECO:0000256" key="3">
    <source>
        <dbReference type="ARBA" id="ARBA00022833"/>
    </source>
</evidence>
<keyword evidence="4 9" id="KW-0805">Transcription regulation</keyword>
<feature type="compositionally biased region" description="Polar residues" evidence="10">
    <location>
        <begin position="113"/>
        <end position="133"/>
    </location>
</feature>
<dbReference type="GO" id="GO:0003677">
    <property type="term" value="F:DNA binding"/>
    <property type="evidence" value="ECO:0007669"/>
    <property type="project" value="UniProtKB-UniRule"/>
</dbReference>
<evidence type="ECO:0000256" key="5">
    <source>
        <dbReference type="ARBA" id="ARBA00023125"/>
    </source>
</evidence>
<evidence type="ECO:0000256" key="1">
    <source>
        <dbReference type="ARBA" id="ARBA00022723"/>
    </source>
</evidence>
<dbReference type="GO" id="GO:0005634">
    <property type="term" value="C:nucleus"/>
    <property type="evidence" value="ECO:0007669"/>
    <property type="project" value="UniProtKB-SubCell"/>
</dbReference>
<dbReference type="GO" id="GO:0003700">
    <property type="term" value="F:DNA-binding transcription factor activity"/>
    <property type="evidence" value="ECO:0007669"/>
    <property type="project" value="UniProtKB-UniRule"/>
</dbReference>
<dbReference type="OrthoDB" id="1927254at2759"/>
<evidence type="ECO:0000256" key="10">
    <source>
        <dbReference type="SAM" id="MobiDB-lite"/>
    </source>
</evidence>
<accession>A0A9P0ZSW4</accession>
<keyword evidence="7 8" id="KW-0539">Nucleus</keyword>
<dbReference type="Proteomes" id="UP001152484">
    <property type="component" value="Unassembled WGS sequence"/>
</dbReference>
<evidence type="ECO:0000256" key="7">
    <source>
        <dbReference type="ARBA" id="ARBA00023242"/>
    </source>
</evidence>
<evidence type="ECO:0000256" key="6">
    <source>
        <dbReference type="ARBA" id="ARBA00023163"/>
    </source>
</evidence>
<dbReference type="InterPro" id="IPR003851">
    <property type="entry name" value="Znf_Dof"/>
</dbReference>
<evidence type="ECO:0000256" key="4">
    <source>
        <dbReference type="ARBA" id="ARBA00023015"/>
    </source>
</evidence>
<comment type="caution">
    <text evidence="12">The sequence shown here is derived from an EMBL/GenBank/DDBJ whole genome shotgun (WGS) entry which is preliminary data.</text>
</comment>
<keyword evidence="6 9" id="KW-0804">Transcription</keyword>
<comment type="subcellular location">
    <subcellularLocation>
        <location evidence="8 9">Nucleus</location>
    </subcellularLocation>
</comment>
<dbReference type="Pfam" id="PF02701">
    <property type="entry name" value="Zn_ribbon_Dof"/>
    <property type="match status" value="1"/>
</dbReference>
<dbReference type="PANTHER" id="PTHR31992">
    <property type="entry name" value="DOF ZINC FINGER PROTEIN DOF1.4-RELATED"/>
    <property type="match status" value="1"/>
</dbReference>
<name>A0A9P0ZSW4_CUSEU</name>
<evidence type="ECO:0000256" key="2">
    <source>
        <dbReference type="ARBA" id="ARBA00022771"/>
    </source>
</evidence>
<dbReference type="EMBL" id="CAMAPE010000061">
    <property type="protein sequence ID" value="CAH9113743.1"/>
    <property type="molecule type" value="Genomic_DNA"/>
</dbReference>
<evidence type="ECO:0000313" key="12">
    <source>
        <dbReference type="EMBL" id="CAH9113743.1"/>
    </source>
</evidence>
<proteinExistence type="predicted"/>
<protein>
    <recommendedName>
        <fullName evidence="9">Dof zinc finger protein</fullName>
    </recommendedName>
</protein>
<keyword evidence="3 9" id="KW-0862">Zinc</keyword>
<keyword evidence="5 8" id="KW-0238">DNA-binding</keyword>
<keyword evidence="2 8" id="KW-0863">Zinc-finger</keyword>
<evidence type="ECO:0000256" key="9">
    <source>
        <dbReference type="RuleBase" id="RU369094"/>
    </source>
</evidence>
<dbReference type="InterPro" id="IPR045174">
    <property type="entry name" value="Dof"/>
</dbReference>
<feature type="compositionally biased region" description="Pro residues" evidence="10">
    <location>
        <begin position="44"/>
        <end position="53"/>
    </location>
</feature>
<feature type="domain" description="Dof-type" evidence="11">
    <location>
        <begin position="55"/>
        <end position="109"/>
    </location>
</feature>
<gene>
    <name evidence="12" type="ORF">CEURO_LOCUS20143</name>
</gene>
<dbReference type="PROSITE" id="PS50884">
    <property type="entry name" value="ZF_DOF_2"/>
    <property type="match status" value="1"/>
</dbReference>
<sequence length="335" mass="35944">MVVTSSTTNEVANNDGSSLMGSSGGAIRVMEKPLISGGEDKPQQPLPPPPPQQPLKCPRCDSLNTKFCYYNNYSLSQPRHFCKACKRYWTRGGTLRNVPVGGGCRKNKRIRRPSSSPSTATANGHDQPSPPIITSLQLQPQIGLSSSSSAPTHPIINPFIYGGFPGNRPLEPPGYDHHNMGLGFSFSSLLGAVENNNNAAGFANPYPVFGSSSSSAASTAALASLLASRLHYQAATTTSNGFHSGPYIENIGGEERVKEVKMEVMNNWENHKNVRGTGGGSDTGSVSNTHYQMVNQTRQINTSDNNHHNNNNNPASLSWTWFDPSNMGSSVPSIL</sequence>
<evidence type="ECO:0000259" key="11">
    <source>
        <dbReference type="PROSITE" id="PS50884"/>
    </source>
</evidence>
<dbReference type="PANTHER" id="PTHR31992:SF75">
    <property type="entry name" value="DOF ZINC FINGER PROTEIN"/>
    <property type="match status" value="1"/>
</dbReference>
<feature type="region of interest" description="Disordered" evidence="10">
    <location>
        <begin position="100"/>
        <end position="133"/>
    </location>
</feature>
<keyword evidence="13" id="KW-1185">Reference proteome</keyword>
<feature type="compositionally biased region" description="Polar residues" evidence="10">
    <location>
        <begin position="1"/>
        <end position="21"/>
    </location>
</feature>
<organism evidence="12 13">
    <name type="scientific">Cuscuta europaea</name>
    <name type="common">European dodder</name>
    <dbReference type="NCBI Taxonomy" id="41803"/>
    <lineage>
        <taxon>Eukaryota</taxon>
        <taxon>Viridiplantae</taxon>
        <taxon>Streptophyta</taxon>
        <taxon>Embryophyta</taxon>
        <taxon>Tracheophyta</taxon>
        <taxon>Spermatophyta</taxon>
        <taxon>Magnoliopsida</taxon>
        <taxon>eudicotyledons</taxon>
        <taxon>Gunneridae</taxon>
        <taxon>Pentapetalae</taxon>
        <taxon>asterids</taxon>
        <taxon>lamiids</taxon>
        <taxon>Solanales</taxon>
        <taxon>Convolvulaceae</taxon>
        <taxon>Cuscuteae</taxon>
        <taxon>Cuscuta</taxon>
        <taxon>Cuscuta subgen. Cuscuta</taxon>
    </lineage>
</organism>
<dbReference type="PROSITE" id="PS01361">
    <property type="entry name" value="ZF_DOF_1"/>
    <property type="match status" value="1"/>
</dbReference>
<comment type="function">
    <text evidence="9">Transcription factor that binds specifically to a 5'-AA[AG]G-3' consensus core sequence.</text>
</comment>
<dbReference type="AlphaFoldDB" id="A0A9P0ZSW4"/>
<dbReference type="GO" id="GO:0008270">
    <property type="term" value="F:zinc ion binding"/>
    <property type="evidence" value="ECO:0007669"/>
    <property type="project" value="UniProtKB-KW"/>
</dbReference>
<evidence type="ECO:0000313" key="13">
    <source>
        <dbReference type="Proteomes" id="UP001152484"/>
    </source>
</evidence>
<keyword evidence="1 9" id="KW-0479">Metal-binding</keyword>
<feature type="region of interest" description="Disordered" evidence="10">
    <location>
        <begin position="1"/>
        <end position="57"/>
    </location>
</feature>